<dbReference type="Pfam" id="PF13531">
    <property type="entry name" value="SBP_bac_11"/>
    <property type="match status" value="1"/>
</dbReference>
<dbReference type="Proteomes" id="UP001501600">
    <property type="component" value="Unassembled WGS sequence"/>
</dbReference>
<dbReference type="SUPFAM" id="SSF53850">
    <property type="entry name" value="Periplasmic binding protein-like II"/>
    <property type="match status" value="1"/>
</dbReference>
<keyword evidence="2" id="KW-0479">Metal-binding</keyword>
<dbReference type="InterPro" id="IPR050682">
    <property type="entry name" value="ModA/WtpA"/>
</dbReference>
<sequence>MRLGAADAAELRVAVAANFHPLFEHLAVEFERQSGVEVRIASGASGALFTQIVHGAPYDLFLSADATRPQRLEQMGLTVPGSRTTYAIGVLAFWDRQLPASELRLRQWHGRLAIANPRLAPYGAAAESVLRRLGMTERLKGKLLRGNSVSQAYQFIDSGNVPGGLVALSLLKARGVPPAQYWPVPTSWYDSLEQQGVILKRTREPEAARALMTFLLQQERRLAQAGYALPGAVAQR</sequence>
<dbReference type="InterPro" id="IPR005950">
    <property type="entry name" value="ModA"/>
</dbReference>
<keyword evidence="3" id="KW-0732">Signal</keyword>
<evidence type="ECO:0000256" key="2">
    <source>
        <dbReference type="ARBA" id="ARBA00022723"/>
    </source>
</evidence>
<reference evidence="5" key="1">
    <citation type="journal article" date="2019" name="Int. J. Syst. Evol. Microbiol.">
        <title>The Global Catalogue of Microorganisms (GCM) 10K type strain sequencing project: providing services to taxonomists for standard genome sequencing and annotation.</title>
        <authorList>
            <consortium name="The Broad Institute Genomics Platform"/>
            <consortium name="The Broad Institute Genome Sequencing Center for Infectious Disease"/>
            <person name="Wu L."/>
            <person name="Ma J."/>
        </authorList>
    </citation>
    <scope>NUCLEOTIDE SEQUENCE [LARGE SCALE GENOMIC DNA]</scope>
    <source>
        <strain evidence="5">JCM 18720</strain>
    </source>
</reference>
<gene>
    <name evidence="4" type="primary">modA_2</name>
    <name evidence="4" type="ORF">GCM10025772_03220</name>
</gene>
<dbReference type="EMBL" id="BAABLF010000004">
    <property type="protein sequence ID" value="GAA5186862.1"/>
    <property type="molecule type" value="Genomic_DNA"/>
</dbReference>
<comment type="caution">
    <text evidence="4">The sequence shown here is derived from an EMBL/GenBank/DDBJ whole genome shotgun (WGS) entry which is preliminary data.</text>
</comment>
<dbReference type="NCBIfam" id="TIGR01256">
    <property type="entry name" value="modA"/>
    <property type="match status" value="1"/>
</dbReference>
<comment type="similarity">
    <text evidence="1">Belongs to the bacterial solute-binding protein ModA family.</text>
</comment>
<dbReference type="InterPro" id="IPR044084">
    <property type="entry name" value="AvModA-like_subst-bd"/>
</dbReference>
<evidence type="ECO:0000313" key="4">
    <source>
        <dbReference type="EMBL" id="GAA5186862.1"/>
    </source>
</evidence>
<protein>
    <submittedName>
        <fullName evidence="4">Molybdate ABC transporter substrate-binding protein</fullName>
    </submittedName>
</protein>
<name>A0ABP9RTI0_9GAMM</name>
<dbReference type="CDD" id="cd13539">
    <property type="entry name" value="PBP2_AvModA"/>
    <property type="match status" value="1"/>
</dbReference>
<organism evidence="4 5">
    <name type="scientific">Ferrimonas gelatinilytica</name>
    <dbReference type="NCBI Taxonomy" id="1255257"/>
    <lineage>
        <taxon>Bacteria</taxon>
        <taxon>Pseudomonadati</taxon>
        <taxon>Pseudomonadota</taxon>
        <taxon>Gammaproteobacteria</taxon>
        <taxon>Alteromonadales</taxon>
        <taxon>Ferrimonadaceae</taxon>
        <taxon>Ferrimonas</taxon>
    </lineage>
</organism>
<evidence type="ECO:0000256" key="1">
    <source>
        <dbReference type="ARBA" id="ARBA00009175"/>
    </source>
</evidence>
<evidence type="ECO:0000313" key="5">
    <source>
        <dbReference type="Proteomes" id="UP001501600"/>
    </source>
</evidence>
<dbReference type="Gene3D" id="3.40.190.10">
    <property type="entry name" value="Periplasmic binding protein-like II"/>
    <property type="match status" value="2"/>
</dbReference>
<dbReference type="PIRSF" id="PIRSF004846">
    <property type="entry name" value="ModA"/>
    <property type="match status" value="1"/>
</dbReference>
<dbReference type="PANTHER" id="PTHR30632:SF14">
    <property type="entry name" value="TUNGSTATE_MOLYBDATE_CHROMATE-BINDING PROTEIN MODA"/>
    <property type="match status" value="1"/>
</dbReference>
<keyword evidence="5" id="KW-1185">Reference proteome</keyword>
<proteinExistence type="inferred from homology"/>
<dbReference type="PANTHER" id="PTHR30632">
    <property type="entry name" value="MOLYBDATE-BINDING PERIPLASMIC PROTEIN"/>
    <property type="match status" value="1"/>
</dbReference>
<evidence type="ECO:0000256" key="3">
    <source>
        <dbReference type="ARBA" id="ARBA00022729"/>
    </source>
</evidence>
<dbReference type="RefSeq" id="WP_345315289.1">
    <property type="nucleotide sequence ID" value="NZ_BAABLF010000004.1"/>
</dbReference>
<accession>A0ABP9RTI0</accession>